<evidence type="ECO:0000256" key="1">
    <source>
        <dbReference type="ARBA" id="ARBA00004651"/>
    </source>
</evidence>
<accession>A0A2K2U4H9</accession>
<dbReference type="EMBL" id="PPEL01000041">
    <property type="protein sequence ID" value="PNV65226.1"/>
    <property type="molecule type" value="Genomic_DNA"/>
</dbReference>
<keyword evidence="11" id="KW-1185">Reference proteome</keyword>
<dbReference type="NCBIfam" id="TIGR03426">
    <property type="entry name" value="shape_MreD"/>
    <property type="match status" value="1"/>
</dbReference>
<dbReference type="Proteomes" id="UP000789325">
    <property type="component" value="Unassembled WGS sequence"/>
</dbReference>
<evidence type="ECO:0000256" key="3">
    <source>
        <dbReference type="ARBA" id="ARBA00022475"/>
    </source>
</evidence>
<comment type="similarity">
    <text evidence="2">Belongs to the MreD family.</text>
</comment>
<feature type="transmembrane region" description="Helical" evidence="8">
    <location>
        <begin position="100"/>
        <end position="122"/>
    </location>
</feature>
<feature type="transmembrane region" description="Helical" evidence="8">
    <location>
        <begin position="38"/>
        <end position="65"/>
    </location>
</feature>
<reference evidence="9" key="3">
    <citation type="submission" date="2021-09" db="EMBL/GenBank/DDBJ databases">
        <authorList>
            <person name="Gilroy R."/>
        </authorList>
    </citation>
    <scope>NUCLEOTIDE SEQUENCE</scope>
    <source>
        <strain evidence="9">USAMLcec12-2067</strain>
    </source>
</reference>
<dbReference type="Pfam" id="PF04093">
    <property type="entry name" value="MreD"/>
    <property type="match status" value="1"/>
</dbReference>
<dbReference type="GO" id="GO:0008360">
    <property type="term" value="P:regulation of cell shape"/>
    <property type="evidence" value="ECO:0007669"/>
    <property type="project" value="UniProtKB-KW"/>
</dbReference>
<reference evidence="9" key="2">
    <citation type="journal article" date="2021" name="PeerJ">
        <title>Extensive microbial diversity within the chicken gut microbiome revealed by metagenomics and culture.</title>
        <authorList>
            <person name="Gilroy R."/>
            <person name="Ravi A."/>
            <person name="Getino M."/>
            <person name="Pursley I."/>
            <person name="Horton D.L."/>
            <person name="Alikhan N.F."/>
            <person name="Baker D."/>
            <person name="Gharbi K."/>
            <person name="Hall N."/>
            <person name="Watson M."/>
            <person name="Adriaenssens E.M."/>
            <person name="Foster-Nyarko E."/>
            <person name="Jarju S."/>
            <person name="Secka A."/>
            <person name="Antonio M."/>
            <person name="Oren A."/>
            <person name="Chaudhuri R.R."/>
            <person name="La Ragione R."/>
            <person name="Hildebrand F."/>
            <person name="Pallen M.J."/>
        </authorList>
    </citation>
    <scope>NUCLEOTIDE SEQUENCE</scope>
    <source>
        <strain evidence="9">USAMLcec12-2067</strain>
    </source>
</reference>
<feature type="transmembrane region" description="Helical" evidence="8">
    <location>
        <begin position="77"/>
        <end position="94"/>
    </location>
</feature>
<evidence type="ECO:0000256" key="2">
    <source>
        <dbReference type="ARBA" id="ARBA00007776"/>
    </source>
</evidence>
<feature type="transmembrane region" description="Helical" evidence="8">
    <location>
        <begin position="7"/>
        <end position="32"/>
    </location>
</feature>
<keyword evidence="5" id="KW-0133">Cell shape</keyword>
<evidence type="ECO:0000256" key="5">
    <source>
        <dbReference type="ARBA" id="ARBA00022960"/>
    </source>
</evidence>
<evidence type="ECO:0000256" key="4">
    <source>
        <dbReference type="ARBA" id="ARBA00022692"/>
    </source>
</evidence>
<comment type="subcellular location">
    <subcellularLocation>
        <location evidence="1">Cell membrane</location>
        <topology evidence="1">Multi-pass membrane protein</topology>
    </subcellularLocation>
</comment>
<evidence type="ECO:0000256" key="8">
    <source>
        <dbReference type="SAM" id="Phobius"/>
    </source>
</evidence>
<comment type="caution">
    <text evidence="10">The sequence shown here is derived from an EMBL/GenBank/DDBJ whole genome shotgun (WGS) entry which is preliminary data.</text>
</comment>
<reference evidence="10 11" key="1">
    <citation type="journal article" date="2018" name="Int. J. Syst. Evol. Microbiol.">
        <title>Rubneribacter badeniensis gen. nov., sp. nov. and Enteroscipio rubneri gen. nov., sp. nov., new members of the Eggerthellaceae isolated from human faeces.</title>
        <authorList>
            <person name="Danylec N."/>
            <person name="Gobl A."/>
            <person name="Stoll D.A."/>
            <person name="Hetzer B."/>
            <person name="Kulling S.E."/>
            <person name="Huch M."/>
        </authorList>
    </citation>
    <scope>NUCLEOTIDE SEQUENCE [LARGE SCALE GENOMIC DNA]</scope>
    <source>
        <strain evidence="10 11">ResAG-85</strain>
    </source>
</reference>
<feature type="transmembrane region" description="Helical" evidence="8">
    <location>
        <begin position="134"/>
        <end position="156"/>
    </location>
</feature>
<keyword evidence="6 8" id="KW-1133">Transmembrane helix</keyword>
<evidence type="ECO:0000256" key="7">
    <source>
        <dbReference type="ARBA" id="ARBA00023136"/>
    </source>
</evidence>
<proteinExistence type="inferred from homology"/>
<keyword evidence="3" id="KW-1003">Cell membrane</keyword>
<evidence type="ECO:0000313" key="9">
    <source>
        <dbReference type="EMBL" id="HJH43435.1"/>
    </source>
</evidence>
<sequence>MNLTRENVVVAVGALVAVVLQVAVAPNVAIFAAQPNFLLAYVLTVAIANPLGAGPVLPFALGLLFDLLGTGPVGGMALLFTLASLAASRAFAVLDNDTLFMPLAILVAASFAVEMLYGILLVALGSPVGLADAFFYRALPCALYDCVVALVLYPLVVRLVSGAAQDRGPRTPRLR</sequence>
<dbReference type="Proteomes" id="UP000236488">
    <property type="component" value="Unassembled WGS sequence"/>
</dbReference>
<gene>
    <name evidence="10" type="primary">mreD</name>
    <name evidence="10" type="ORF">C2L80_07780</name>
    <name evidence="9" type="ORF">K8V16_06520</name>
</gene>
<protein>
    <submittedName>
        <fullName evidence="10">Rod shape-determining protein MreD</fullName>
    </submittedName>
</protein>
<evidence type="ECO:0000313" key="11">
    <source>
        <dbReference type="Proteomes" id="UP000236488"/>
    </source>
</evidence>
<dbReference type="RefSeq" id="WP_087196060.1">
    <property type="nucleotide sequence ID" value="NZ_DBEYRC010000100.1"/>
</dbReference>
<keyword evidence="4 8" id="KW-0812">Transmembrane</keyword>
<name>A0A2K2U4H9_9ACTN</name>
<dbReference type="GO" id="GO:0005886">
    <property type="term" value="C:plasma membrane"/>
    <property type="evidence" value="ECO:0007669"/>
    <property type="project" value="UniProtKB-SubCell"/>
</dbReference>
<dbReference type="EMBL" id="DYZL01000135">
    <property type="protein sequence ID" value="HJH43435.1"/>
    <property type="molecule type" value="Genomic_DNA"/>
</dbReference>
<keyword evidence="7 8" id="KW-0472">Membrane</keyword>
<dbReference type="InterPro" id="IPR007227">
    <property type="entry name" value="Cell_shape_determining_MreD"/>
</dbReference>
<organism evidence="10 11">
    <name type="scientific">Rubneribacter badeniensis</name>
    <dbReference type="NCBI Taxonomy" id="2070688"/>
    <lineage>
        <taxon>Bacteria</taxon>
        <taxon>Bacillati</taxon>
        <taxon>Actinomycetota</taxon>
        <taxon>Coriobacteriia</taxon>
        <taxon>Eggerthellales</taxon>
        <taxon>Eggerthellaceae</taxon>
        <taxon>Rubneribacter</taxon>
    </lineage>
</organism>
<evidence type="ECO:0000313" key="10">
    <source>
        <dbReference type="EMBL" id="PNV65226.1"/>
    </source>
</evidence>
<evidence type="ECO:0000256" key="6">
    <source>
        <dbReference type="ARBA" id="ARBA00022989"/>
    </source>
</evidence>
<dbReference type="AlphaFoldDB" id="A0A2K2U4H9"/>